<dbReference type="InterPro" id="IPR025640">
    <property type="entry name" value="GYF_2"/>
</dbReference>
<evidence type="ECO:0000256" key="1">
    <source>
        <dbReference type="ARBA" id="ARBA00005233"/>
    </source>
</evidence>
<feature type="domain" description="GYF" evidence="3">
    <location>
        <begin position="4"/>
        <end position="53"/>
    </location>
</feature>
<feature type="transmembrane region" description="Helical" evidence="2">
    <location>
        <begin position="100"/>
        <end position="127"/>
    </location>
</feature>
<organism evidence="4 5">
    <name type="scientific">Pseudoxanthomonas putridarboris</name>
    <dbReference type="NCBI Taxonomy" id="752605"/>
    <lineage>
        <taxon>Bacteria</taxon>
        <taxon>Pseudomonadati</taxon>
        <taxon>Pseudomonadota</taxon>
        <taxon>Gammaproteobacteria</taxon>
        <taxon>Lysobacterales</taxon>
        <taxon>Lysobacteraceae</taxon>
        <taxon>Pseudoxanthomonas</taxon>
    </lineage>
</organism>
<dbReference type="InterPro" id="IPR045584">
    <property type="entry name" value="Pilin-like"/>
</dbReference>
<comment type="caution">
    <text evidence="4">The sequence shown here is derived from an EMBL/GenBank/DDBJ whole genome shotgun (WGS) entry which is preliminary data.</text>
</comment>
<evidence type="ECO:0000313" key="4">
    <source>
        <dbReference type="EMBL" id="MEL1263104.1"/>
    </source>
</evidence>
<dbReference type="Pfam" id="PF00114">
    <property type="entry name" value="Pilin"/>
    <property type="match status" value="1"/>
</dbReference>
<dbReference type="RefSeq" id="WP_341724299.1">
    <property type="nucleotide sequence ID" value="NZ_JBBWWT010000001.1"/>
</dbReference>
<reference evidence="4 5" key="1">
    <citation type="submission" date="2024-04" db="EMBL/GenBank/DDBJ databases">
        <title>Draft genome sequence of Pseudoxanthomonas putridarboris WD12.</title>
        <authorList>
            <person name="Oh J."/>
        </authorList>
    </citation>
    <scope>NUCLEOTIDE SEQUENCE [LARGE SCALE GENOMIC DNA]</scope>
    <source>
        <strain evidence="4 5">WD12</strain>
    </source>
</reference>
<dbReference type="InterPro" id="IPR001082">
    <property type="entry name" value="Pilin"/>
</dbReference>
<comment type="similarity">
    <text evidence="1">Belongs to the N-Me-Phe pilin family.</text>
</comment>
<proteinExistence type="inferred from homology"/>
<keyword evidence="2" id="KW-1133">Transmembrane helix</keyword>
<dbReference type="Gene3D" id="3.30.700.10">
    <property type="entry name" value="Glycoprotein, Type 4 Pilin"/>
    <property type="match status" value="1"/>
</dbReference>
<dbReference type="EMBL" id="JBBWWT010000001">
    <property type="protein sequence ID" value="MEL1263104.1"/>
    <property type="molecule type" value="Genomic_DNA"/>
</dbReference>
<evidence type="ECO:0000313" key="5">
    <source>
        <dbReference type="Proteomes" id="UP001459204"/>
    </source>
</evidence>
<keyword evidence="2" id="KW-0812">Transmembrane</keyword>
<dbReference type="Pfam" id="PF14237">
    <property type="entry name" value="GYF_2"/>
    <property type="match status" value="1"/>
</dbReference>
<name>A0ABU9IWR8_9GAMM</name>
<gene>
    <name evidence="4" type="ORF">AAD027_01775</name>
</gene>
<protein>
    <submittedName>
        <fullName evidence="4">GYF domain-containing protein</fullName>
    </submittedName>
</protein>
<evidence type="ECO:0000256" key="2">
    <source>
        <dbReference type="SAM" id="Phobius"/>
    </source>
</evidence>
<evidence type="ECO:0000259" key="3">
    <source>
        <dbReference type="Pfam" id="PF14237"/>
    </source>
</evidence>
<dbReference type="SUPFAM" id="SSF54523">
    <property type="entry name" value="Pili subunits"/>
    <property type="match status" value="1"/>
</dbReference>
<keyword evidence="2" id="KW-0472">Membrane</keyword>
<keyword evidence="5" id="KW-1185">Reference proteome</keyword>
<dbReference type="Proteomes" id="UP001459204">
    <property type="component" value="Unassembled WGS sequence"/>
</dbReference>
<sequence length="239" mass="25260">MSEWYFADRNRQQQGPVSADELGAHFRYGRVGLETLVWRDGMPQWQRLGDFAEELGLLAVPSASASAMPPPPPPPLGQAAAEAVASVHAAPRKGMSGGKIALIVAAALALPCLGLAGILAAIAIPAYNDYTLRAKTADAMTHGAALKPIVAERYLGEGKCPRNGEGGLGEPESYAGTHVTQAVIGEFDDGTCGFELEVGNTGNGRLDGKKIWFELDRDTADWICTSEIDDRLLPASCRG</sequence>
<accession>A0ABU9IWR8</accession>